<keyword evidence="2" id="KW-0732">Signal</keyword>
<organism evidence="3 4">
    <name type="scientific">Actinoplanes couchii</name>
    <dbReference type="NCBI Taxonomy" id="403638"/>
    <lineage>
        <taxon>Bacteria</taxon>
        <taxon>Bacillati</taxon>
        <taxon>Actinomycetota</taxon>
        <taxon>Actinomycetes</taxon>
        <taxon>Micromonosporales</taxon>
        <taxon>Micromonosporaceae</taxon>
        <taxon>Actinoplanes</taxon>
    </lineage>
</organism>
<protein>
    <submittedName>
        <fullName evidence="3">Uncharacterized protein</fullName>
    </submittedName>
</protein>
<sequence length="290" mass="31588">MTSRSNFLVAVLVPATATTATINAHLAGPMRVFMPGVIDRYRLGGGYTGAWDPDYDPRTDPTNWRPCTGCAATGMIDGQPCPTCRQTPPQPHRPGMTLAGPQDWTAHPGDIVTLTRLLDTSWRYPQLPADTASPSHRFSVPDAYADAYGMAWIGGPDTGETPGDLQRHWDALLDGHRHSSGERFDPHRWAVAIVDAHWRPEDGTSTMPVTGSVVLITDPQWAEDDAAPDQLYVVIDDFRAPYYQLLRLGEEGGPQVPGYALTEVDPARIRLDPAPDGTPPYPPQPATTDS</sequence>
<name>A0ABQ3XSR7_9ACTN</name>
<feature type="compositionally biased region" description="Pro residues" evidence="1">
    <location>
        <begin position="276"/>
        <end position="290"/>
    </location>
</feature>
<feature type="signal peptide" evidence="2">
    <location>
        <begin position="1"/>
        <end position="20"/>
    </location>
</feature>
<evidence type="ECO:0000313" key="3">
    <source>
        <dbReference type="EMBL" id="GID61556.1"/>
    </source>
</evidence>
<feature type="region of interest" description="Disordered" evidence="1">
    <location>
        <begin position="254"/>
        <end position="290"/>
    </location>
</feature>
<comment type="caution">
    <text evidence="3">The sequence shown here is derived from an EMBL/GenBank/DDBJ whole genome shotgun (WGS) entry which is preliminary data.</text>
</comment>
<evidence type="ECO:0000256" key="2">
    <source>
        <dbReference type="SAM" id="SignalP"/>
    </source>
</evidence>
<dbReference type="Proteomes" id="UP000612282">
    <property type="component" value="Unassembled WGS sequence"/>
</dbReference>
<keyword evidence="4" id="KW-1185">Reference proteome</keyword>
<evidence type="ECO:0000313" key="4">
    <source>
        <dbReference type="Proteomes" id="UP000612282"/>
    </source>
</evidence>
<evidence type="ECO:0000256" key="1">
    <source>
        <dbReference type="SAM" id="MobiDB-lite"/>
    </source>
</evidence>
<dbReference type="RefSeq" id="WP_203809651.1">
    <property type="nucleotide sequence ID" value="NZ_BAAAQE010000064.1"/>
</dbReference>
<feature type="chain" id="PRO_5047360446" evidence="2">
    <location>
        <begin position="21"/>
        <end position="290"/>
    </location>
</feature>
<dbReference type="EMBL" id="BOMG01000130">
    <property type="protein sequence ID" value="GID61556.1"/>
    <property type="molecule type" value="Genomic_DNA"/>
</dbReference>
<gene>
    <name evidence="3" type="ORF">Aco03nite_099600</name>
</gene>
<accession>A0ABQ3XSR7</accession>
<reference evidence="3 4" key="1">
    <citation type="submission" date="2021-01" db="EMBL/GenBank/DDBJ databases">
        <title>Whole genome shotgun sequence of Actinoplanes couchii NBRC 106145.</title>
        <authorList>
            <person name="Komaki H."/>
            <person name="Tamura T."/>
        </authorList>
    </citation>
    <scope>NUCLEOTIDE SEQUENCE [LARGE SCALE GENOMIC DNA]</scope>
    <source>
        <strain evidence="3 4">NBRC 106145</strain>
    </source>
</reference>
<proteinExistence type="predicted"/>